<evidence type="ECO:0000313" key="2">
    <source>
        <dbReference type="Proteomes" id="UP000217784"/>
    </source>
</evidence>
<dbReference type="OrthoDB" id="4144at2157"/>
<dbReference type="CDD" id="cd18086">
    <property type="entry name" value="HsC9orf114-like"/>
    <property type="match status" value="1"/>
</dbReference>
<accession>A0A2A2H2D5</accession>
<dbReference type="InterPro" id="IPR029028">
    <property type="entry name" value="Alpha/beta_knot_MTases"/>
</dbReference>
<dbReference type="Proteomes" id="UP000217784">
    <property type="component" value="Unassembled WGS sequence"/>
</dbReference>
<dbReference type="InterPro" id="IPR029026">
    <property type="entry name" value="tRNA_m1G_MTases_N"/>
</dbReference>
<dbReference type="Gene3D" id="2.40.50.140">
    <property type="entry name" value="Nucleic acid-binding proteins"/>
    <property type="match status" value="1"/>
</dbReference>
<gene>
    <name evidence="1" type="ORF">ASJ80_00525</name>
</gene>
<dbReference type="PANTHER" id="PTHR12150:SF13">
    <property type="entry name" value="METHYLTRANSFERASE C9ORF114-RELATED"/>
    <property type="match status" value="1"/>
</dbReference>
<dbReference type="AlphaFoldDB" id="A0A2A2H2D5"/>
<keyword evidence="2" id="KW-1185">Reference proteome</keyword>
<organism evidence="1 2">
    <name type="scientific">Methanobacterium bryantii</name>
    <dbReference type="NCBI Taxonomy" id="2161"/>
    <lineage>
        <taxon>Archaea</taxon>
        <taxon>Methanobacteriati</taxon>
        <taxon>Methanobacteriota</taxon>
        <taxon>Methanomada group</taxon>
        <taxon>Methanobacteria</taxon>
        <taxon>Methanobacteriales</taxon>
        <taxon>Methanobacteriaceae</taxon>
        <taxon>Methanobacterium</taxon>
    </lineage>
</organism>
<dbReference type="SUPFAM" id="SSF75217">
    <property type="entry name" value="alpha/beta knot"/>
    <property type="match status" value="1"/>
</dbReference>
<name>A0A2A2H2D5_METBR</name>
<sequence>MTLRHLSIFIPASITAESKDLRIKTYKVGLIGRSAAIFKADKIVVYNDISDSKEVKFISDVLTYMNTPQYLRKKVFPITRELKNVGILPPLRTPHHPTDEPQVGDYRQGFTVKRTRRGTMVDIGADRLALCREKLSINKIFSFRIVKLSKEHILIEPDKPDSYWGYEVLSTYKDLYESILEVKPDFVIGTSRYAEPITSILDEVKHKIKDAKHLAILFGGPYSGLHELIQGRKNIIDLEVNTVPSQGTATIRTEEAVLTTLSAFNLLLNAENSEN</sequence>
<dbReference type="SUPFAM" id="SSF50249">
    <property type="entry name" value="Nucleic acid-binding proteins"/>
    <property type="match status" value="1"/>
</dbReference>
<dbReference type="PANTHER" id="PTHR12150">
    <property type="entry name" value="CLASS IV SAM-BINDING METHYLTRANSFERASE-RELATED"/>
    <property type="match status" value="1"/>
</dbReference>
<dbReference type="Pfam" id="PF02598">
    <property type="entry name" value="Methyltrn_RNA_3"/>
    <property type="match status" value="1"/>
</dbReference>
<comment type="caution">
    <text evidence="1">The sequence shown here is derived from an EMBL/GenBank/DDBJ whole genome shotgun (WGS) entry which is preliminary data.</text>
</comment>
<dbReference type="Gene3D" id="3.40.1280.10">
    <property type="match status" value="1"/>
</dbReference>
<dbReference type="InterPro" id="IPR003750">
    <property type="entry name" value="Put_MeTrfase-C9orf114-like"/>
</dbReference>
<evidence type="ECO:0000313" key="1">
    <source>
        <dbReference type="EMBL" id="PAV03474.1"/>
    </source>
</evidence>
<dbReference type="EMBL" id="LMVM01000038">
    <property type="protein sequence ID" value="PAV03474.1"/>
    <property type="molecule type" value="Genomic_DNA"/>
</dbReference>
<reference evidence="1 2" key="1">
    <citation type="journal article" date="2017" name="BMC Genomics">
        <title>Genomic analysis of methanogenic archaea reveals a shift towards energy conservation.</title>
        <authorList>
            <person name="Gilmore S.P."/>
            <person name="Henske J.K."/>
            <person name="Sexton J.A."/>
            <person name="Solomon K.V."/>
            <person name="Seppala S."/>
            <person name="Yoo J.I."/>
            <person name="Huyett L.M."/>
            <person name="Pressman A."/>
            <person name="Cogan J.Z."/>
            <person name="Kivenson V."/>
            <person name="Peng X."/>
            <person name="Tan Y."/>
            <person name="Valentine D.L."/>
            <person name="O'Malley M.A."/>
        </authorList>
    </citation>
    <scope>NUCLEOTIDE SEQUENCE [LARGE SCALE GENOMIC DNA]</scope>
    <source>
        <strain evidence="1 2">M.o.H.</strain>
    </source>
</reference>
<proteinExistence type="predicted"/>
<dbReference type="RefSeq" id="WP_069582899.1">
    <property type="nucleotide sequence ID" value="NZ_LMVM01000038.1"/>
</dbReference>
<protein>
    <submittedName>
        <fullName evidence="1">RNA-binding protein</fullName>
    </submittedName>
</protein>
<dbReference type="InterPro" id="IPR012340">
    <property type="entry name" value="NA-bd_OB-fold"/>
</dbReference>